<feature type="region of interest" description="Disordered" evidence="1">
    <location>
        <begin position="1"/>
        <end position="22"/>
    </location>
</feature>
<accession>A0ABY8CHA9</accession>
<evidence type="ECO:0000256" key="1">
    <source>
        <dbReference type="SAM" id="MobiDB-lite"/>
    </source>
</evidence>
<dbReference type="EMBL" id="CP104395">
    <property type="protein sequence ID" value="WEL19071.1"/>
    <property type="molecule type" value="Genomic_DNA"/>
</dbReference>
<dbReference type="GeneID" id="90589474"/>
<gene>
    <name evidence="2" type="ORF">SVXNc_0039</name>
</gene>
<dbReference type="RefSeq" id="WP_347721943.1">
    <property type="nucleotide sequence ID" value="NZ_CP104395.1"/>
</dbReference>
<sequence length="224" mass="24345">MSTEDRSGMDDVERSLEAVSEEERLSIRERLSNIKDSYVNFHKVTDEDKETDFEEADFLNKPAAGDLSRRGFLSLVGQTAVVGYAAAEALDGDGYAIDWAAGGAAVTDPTAGETADTPEGIGVVGDVSDELYLQEDGTVYALDHGDREWRSFEVDEFPMNADYAELHTDLSGSRETMEPAPGVSGIEVTQQELFGHSSSAYDDMADEAEWDLIFDSNPTYSGGN</sequence>
<name>A0ABY8CHA9_9ARCH</name>
<keyword evidence="3" id="KW-1185">Reference proteome</keyword>
<evidence type="ECO:0000313" key="3">
    <source>
        <dbReference type="Proteomes" id="UP001218034"/>
    </source>
</evidence>
<proteinExistence type="predicted"/>
<evidence type="ECO:0008006" key="4">
    <source>
        <dbReference type="Google" id="ProtNLM"/>
    </source>
</evidence>
<protein>
    <recommendedName>
        <fullName evidence="4">Tat (Twin-arginine translocation) pathway signal sequence</fullName>
    </recommendedName>
</protein>
<reference evidence="2 3" key="1">
    <citation type="submission" date="2022-09" db="EMBL/GenBank/DDBJ databases">
        <title>Xylan utilization by haloarchaea-nanohaloarchaea associations.</title>
        <authorList>
            <person name="Yakimov M."/>
        </authorList>
    </citation>
    <scope>NUCLEOTIDE SEQUENCE [LARGE SCALE GENOMIC DNA]</scope>
    <source>
        <strain evidence="2 3">SVXNc</strain>
    </source>
</reference>
<dbReference type="Proteomes" id="UP001218034">
    <property type="component" value="Chromosome"/>
</dbReference>
<evidence type="ECO:0000313" key="2">
    <source>
        <dbReference type="EMBL" id="WEL19071.1"/>
    </source>
</evidence>
<organism evidence="2 3">
    <name type="scientific">Candidatus Nanohalococcus occultus</name>
    <dbReference type="NCBI Taxonomy" id="2978047"/>
    <lineage>
        <taxon>Archaea</taxon>
        <taxon>Candidatus Nanohalarchaeota</taxon>
        <taxon>Candidatus Nanohalarchaeota incertae sedis</taxon>
        <taxon>Candidatus Nanohalococcus</taxon>
    </lineage>
</organism>